<dbReference type="AlphaFoldDB" id="Q728F0"/>
<reference evidence="1 2" key="1">
    <citation type="journal article" date="2004" name="Nat. Biotechnol.">
        <title>The genome sequence of the anaerobic, sulfate-reducing bacterium Desulfovibrio vulgaris Hildenborough.</title>
        <authorList>
            <person name="Heidelberg J.F."/>
            <person name="Seshadri R."/>
            <person name="Haveman S.A."/>
            <person name="Hemme C.L."/>
            <person name="Paulsen I.T."/>
            <person name="Kolonay J.F."/>
            <person name="Eisen J.A."/>
            <person name="Ward N."/>
            <person name="Methe B."/>
            <person name="Brinkac L.M."/>
            <person name="Daugherty S.C."/>
            <person name="Deboy R.T."/>
            <person name="Dodson R.J."/>
            <person name="Durkin A.S."/>
            <person name="Madupu R."/>
            <person name="Nelson W.C."/>
            <person name="Sullivan S.A."/>
            <person name="Fouts D."/>
            <person name="Haft D.H."/>
            <person name="Selengut J."/>
            <person name="Peterson J.D."/>
            <person name="Davidsen T.M."/>
            <person name="Zafar N."/>
            <person name="Zhou L."/>
            <person name="Radune D."/>
            <person name="Dimitrov G."/>
            <person name="Hance M."/>
            <person name="Tran K."/>
            <person name="Khouri H."/>
            <person name="Gill J."/>
            <person name="Utterback T.R."/>
            <person name="Feldblyum T.V."/>
            <person name="Wall J.D."/>
            <person name="Voordouw G."/>
            <person name="Fraser C.M."/>
        </authorList>
    </citation>
    <scope>NUCLEOTIDE SEQUENCE [LARGE SCALE GENOMIC DNA]</scope>
    <source>
        <strain evidence="2">ATCC 29579 / DSM 644 / NCIMB 8303 / VKM B-1760 / Hildenborough</strain>
    </source>
</reference>
<name>Q728F0_NITV2</name>
<dbReference type="HOGENOM" id="CLU_2824153_0_0_7"/>
<evidence type="ECO:0000313" key="1">
    <source>
        <dbReference type="EMBL" id="AAS97125.1"/>
    </source>
</evidence>
<gene>
    <name evidence="1" type="ordered locus">DVU_2653</name>
</gene>
<dbReference type="EMBL" id="AE017285">
    <property type="protein sequence ID" value="AAS97125.1"/>
    <property type="molecule type" value="Genomic_DNA"/>
</dbReference>
<sequence>MRTKHSYFFHNLSSVATCSVQYPVCGKLRGYAPPKLIFFAKDIAWCMRFFAIITLPAFRPEDTGAW</sequence>
<dbReference type="STRING" id="882.DVU_2653"/>
<proteinExistence type="predicted"/>
<keyword evidence="2" id="KW-1185">Reference proteome</keyword>
<dbReference type="Proteomes" id="UP000002194">
    <property type="component" value="Chromosome"/>
</dbReference>
<dbReference type="KEGG" id="dvu:DVU_2653"/>
<accession>Q728F0</accession>
<dbReference type="PaxDb" id="882-DVU_2653"/>
<protein>
    <submittedName>
        <fullName evidence="1">Uncharacterized protein</fullName>
    </submittedName>
</protein>
<evidence type="ECO:0000313" key="2">
    <source>
        <dbReference type="Proteomes" id="UP000002194"/>
    </source>
</evidence>
<dbReference type="EnsemblBacteria" id="AAS97125">
    <property type="protein sequence ID" value="AAS97125"/>
    <property type="gene ID" value="DVU_2653"/>
</dbReference>
<organism evidence="1 2">
    <name type="scientific">Nitratidesulfovibrio vulgaris (strain ATCC 29579 / DSM 644 / CCUG 34227 / NCIMB 8303 / VKM B-1760 / Hildenborough)</name>
    <name type="common">Desulfovibrio vulgaris</name>
    <dbReference type="NCBI Taxonomy" id="882"/>
    <lineage>
        <taxon>Bacteria</taxon>
        <taxon>Pseudomonadati</taxon>
        <taxon>Thermodesulfobacteriota</taxon>
        <taxon>Desulfovibrionia</taxon>
        <taxon>Desulfovibrionales</taxon>
        <taxon>Desulfovibrionaceae</taxon>
        <taxon>Nitratidesulfovibrio</taxon>
    </lineage>
</organism>